<feature type="non-terminal residue" evidence="2">
    <location>
        <position position="1"/>
    </location>
</feature>
<accession>A0A724WS97</accession>
<evidence type="ECO:0000313" key="2">
    <source>
        <dbReference type="EMBL" id="HAE0521243.1"/>
    </source>
</evidence>
<proteinExistence type="predicted"/>
<evidence type="ECO:0000259" key="1">
    <source>
        <dbReference type="Pfam" id="PF13180"/>
    </source>
</evidence>
<dbReference type="AlphaFoldDB" id="A0A724WS97"/>
<reference evidence="2" key="1">
    <citation type="journal article" date="2018" name="Genome Biol.">
        <title>SKESA: strategic k-mer extension for scrupulous assemblies.</title>
        <authorList>
            <person name="Souvorov A."/>
            <person name="Agarwala R."/>
            <person name="Lipman D.J."/>
        </authorList>
    </citation>
    <scope>NUCLEOTIDE SEQUENCE</scope>
    <source>
        <strain evidence="2">P125109</strain>
    </source>
</reference>
<reference evidence="2" key="2">
    <citation type="submission" date="2019-01" db="EMBL/GenBank/DDBJ databases">
        <authorList>
            <consortium name="NCBI Pathogen Detection Project"/>
        </authorList>
    </citation>
    <scope>NUCLEOTIDE SEQUENCE</scope>
    <source>
        <strain evidence="2">P125109</strain>
    </source>
</reference>
<dbReference type="Gene3D" id="2.30.42.10">
    <property type="match status" value="1"/>
</dbReference>
<protein>
    <submittedName>
        <fullName evidence="2">PDZ domain-containing protein</fullName>
    </submittedName>
</protein>
<gene>
    <name evidence="2" type="ORF">G2720_25960</name>
</gene>
<feature type="domain" description="PDZ" evidence="1">
    <location>
        <begin position="2"/>
        <end position="39"/>
    </location>
</feature>
<comment type="caution">
    <text evidence="2">The sequence shown here is derived from an EMBL/GenBank/DDBJ whole genome shotgun (WGS) entry which is preliminary data.</text>
</comment>
<dbReference type="Pfam" id="PF13180">
    <property type="entry name" value="PDZ_2"/>
    <property type="match status" value="1"/>
</dbReference>
<name>A0A724WS97_SALEP</name>
<sequence length="47" mass="5075">AIASFADLKSVLYRDAKVGETVKVTFYRGGEKQTADVKLSAQSPTVQ</sequence>
<dbReference type="EMBL" id="DAAQRD010000122">
    <property type="protein sequence ID" value="HAE0521243.1"/>
    <property type="molecule type" value="Genomic_DNA"/>
</dbReference>
<organism evidence="2">
    <name type="scientific">Salmonella enteritidis PT4 (strain P125109)</name>
    <dbReference type="NCBI Taxonomy" id="550537"/>
    <lineage>
        <taxon>Bacteria</taxon>
        <taxon>Pseudomonadati</taxon>
        <taxon>Pseudomonadota</taxon>
        <taxon>Gammaproteobacteria</taxon>
        <taxon>Enterobacterales</taxon>
        <taxon>Enterobacteriaceae</taxon>
        <taxon>Salmonella</taxon>
    </lineage>
</organism>
<dbReference type="InterPro" id="IPR001478">
    <property type="entry name" value="PDZ"/>
</dbReference>
<dbReference type="InterPro" id="IPR036034">
    <property type="entry name" value="PDZ_sf"/>
</dbReference>